<accession>A0A2P6VFV3</accession>
<name>A0A2P6VFV3_9CHLO</name>
<protein>
    <submittedName>
        <fullName evidence="2">SFI1-like protein</fullName>
    </submittedName>
</protein>
<keyword evidence="3" id="KW-1185">Reference proteome</keyword>
<organism evidence="2 3">
    <name type="scientific">Micractinium conductrix</name>
    <dbReference type="NCBI Taxonomy" id="554055"/>
    <lineage>
        <taxon>Eukaryota</taxon>
        <taxon>Viridiplantae</taxon>
        <taxon>Chlorophyta</taxon>
        <taxon>core chlorophytes</taxon>
        <taxon>Trebouxiophyceae</taxon>
        <taxon>Chlorellales</taxon>
        <taxon>Chlorellaceae</taxon>
        <taxon>Chlorella clade</taxon>
        <taxon>Micractinium</taxon>
    </lineage>
</organism>
<evidence type="ECO:0000256" key="1">
    <source>
        <dbReference type="SAM" id="SignalP"/>
    </source>
</evidence>
<comment type="caution">
    <text evidence="2">The sequence shown here is derived from an EMBL/GenBank/DDBJ whole genome shotgun (WGS) entry which is preliminary data.</text>
</comment>
<dbReference type="AlphaFoldDB" id="A0A2P6VFV3"/>
<evidence type="ECO:0000313" key="2">
    <source>
        <dbReference type="EMBL" id="PSC72975.1"/>
    </source>
</evidence>
<gene>
    <name evidence="2" type="ORF">C2E20_3784</name>
</gene>
<sequence length="184" mass="20392">MAACALRRQLLAAAVLHWAARLCGAAIAAWREYAAARQRKLALAELADVHRRRRCLAASLAAWRGAVLRLAELRAAAATTIQAALYGGTHQLAGMCLRSWQQHAGRRARLRDAAHLADRLRHYGLLAAVWRSWLLWCAWRRHLLGVHASLQALQPRLQLAFALRRWRAGVAAAQADDGGLCYRG</sequence>
<evidence type="ECO:0000313" key="3">
    <source>
        <dbReference type="Proteomes" id="UP000239649"/>
    </source>
</evidence>
<reference evidence="2 3" key="1">
    <citation type="journal article" date="2018" name="Plant J.">
        <title>Genome sequences of Chlorella sorokiniana UTEX 1602 and Micractinium conductrix SAG 241.80: implications to maltose excretion by a green alga.</title>
        <authorList>
            <person name="Arriola M.B."/>
            <person name="Velmurugan N."/>
            <person name="Zhang Y."/>
            <person name="Plunkett M.H."/>
            <person name="Hondzo H."/>
            <person name="Barney B.M."/>
        </authorList>
    </citation>
    <scope>NUCLEOTIDE SEQUENCE [LARGE SCALE GENOMIC DNA]</scope>
    <source>
        <strain evidence="2 3">SAG 241.80</strain>
    </source>
</reference>
<feature type="signal peptide" evidence="1">
    <location>
        <begin position="1"/>
        <end position="25"/>
    </location>
</feature>
<dbReference type="Proteomes" id="UP000239649">
    <property type="component" value="Unassembled WGS sequence"/>
</dbReference>
<feature type="chain" id="PRO_5015148283" evidence="1">
    <location>
        <begin position="26"/>
        <end position="184"/>
    </location>
</feature>
<proteinExistence type="predicted"/>
<dbReference type="EMBL" id="LHPF02000008">
    <property type="protein sequence ID" value="PSC72975.1"/>
    <property type="molecule type" value="Genomic_DNA"/>
</dbReference>
<keyword evidence="1" id="KW-0732">Signal</keyword>